<dbReference type="Pfam" id="PF02789">
    <property type="entry name" value="Peptidase_M17_N"/>
    <property type="match status" value="1"/>
</dbReference>
<dbReference type="GO" id="GO:0070006">
    <property type="term" value="F:metalloaminopeptidase activity"/>
    <property type="evidence" value="ECO:0007669"/>
    <property type="project" value="InterPro"/>
</dbReference>
<keyword evidence="2 8" id="KW-0031">Aminopeptidase</keyword>
<keyword evidence="5" id="KW-0464">Manganese</keyword>
<dbReference type="SUPFAM" id="SSF52949">
    <property type="entry name" value="Macro domain-like"/>
    <property type="match status" value="1"/>
</dbReference>
<organism evidence="8 9">
    <name type="scientific">Martelella alba</name>
    <dbReference type="NCBI Taxonomy" id="2590451"/>
    <lineage>
        <taxon>Bacteria</taxon>
        <taxon>Pseudomonadati</taxon>
        <taxon>Pseudomonadota</taxon>
        <taxon>Alphaproteobacteria</taxon>
        <taxon>Hyphomicrobiales</taxon>
        <taxon>Aurantimonadaceae</taxon>
        <taxon>Martelella</taxon>
    </lineage>
</organism>
<accession>A0A506UGX9</accession>
<dbReference type="Proteomes" id="UP000318801">
    <property type="component" value="Unassembled WGS sequence"/>
</dbReference>
<proteinExistence type="inferred from homology"/>
<evidence type="ECO:0000256" key="2">
    <source>
        <dbReference type="ARBA" id="ARBA00022438"/>
    </source>
</evidence>
<evidence type="ECO:0000256" key="4">
    <source>
        <dbReference type="ARBA" id="ARBA00022801"/>
    </source>
</evidence>
<evidence type="ECO:0000259" key="7">
    <source>
        <dbReference type="Pfam" id="PF02789"/>
    </source>
</evidence>
<dbReference type="Pfam" id="PF00883">
    <property type="entry name" value="Peptidase_M17"/>
    <property type="match status" value="1"/>
</dbReference>
<protein>
    <submittedName>
        <fullName evidence="8">Leucyl aminopeptidase</fullName>
    </submittedName>
</protein>
<dbReference type="AlphaFoldDB" id="A0A506UGX9"/>
<dbReference type="Gene3D" id="3.40.630.10">
    <property type="entry name" value="Zn peptidases"/>
    <property type="match status" value="1"/>
</dbReference>
<keyword evidence="3" id="KW-0645">Protease</keyword>
<dbReference type="EMBL" id="VHLG01000003">
    <property type="protein sequence ID" value="TPW31577.1"/>
    <property type="molecule type" value="Genomic_DNA"/>
</dbReference>
<evidence type="ECO:0000256" key="5">
    <source>
        <dbReference type="ARBA" id="ARBA00023211"/>
    </source>
</evidence>
<dbReference type="PRINTS" id="PR00481">
    <property type="entry name" value="LAMNOPPTDASE"/>
</dbReference>
<dbReference type="SUPFAM" id="SSF53187">
    <property type="entry name" value="Zn-dependent exopeptidases"/>
    <property type="match status" value="1"/>
</dbReference>
<keyword evidence="9" id="KW-1185">Reference proteome</keyword>
<dbReference type="InterPro" id="IPR008283">
    <property type="entry name" value="Peptidase_M17_N"/>
</dbReference>
<keyword evidence="4" id="KW-0378">Hydrolase</keyword>
<dbReference type="PANTHER" id="PTHR11963:SF23">
    <property type="entry name" value="CYTOSOL AMINOPEPTIDASE"/>
    <property type="match status" value="1"/>
</dbReference>
<comment type="similarity">
    <text evidence="1">Belongs to the peptidase M17 family.</text>
</comment>
<dbReference type="OrthoDB" id="9809354at2"/>
<evidence type="ECO:0000313" key="9">
    <source>
        <dbReference type="Proteomes" id="UP000318801"/>
    </source>
</evidence>
<evidence type="ECO:0000256" key="1">
    <source>
        <dbReference type="ARBA" id="ARBA00009528"/>
    </source>
</evidence>
<gene>
    <name evidence="8" type="ORF">FJU08_07445</name>
</gene>
<dbReference type="CDD" id="cd00433">
    <property type="entry name" value="Peptidase_M17"/>
    <property type="match status" value="1"/>
</dbReference>
<dbReference type="InterPro" id="IPR043472">
    <property type="entry name" value="Macro_dom-like"/>
</dbReference>
<dbReference type="GO" id="GO:0006508">
    <property type="term" value="P:proteolysis"/>
    <property type="evidence" value="ECO:0007669"/>
    <property type="project" value="UniProtKB-KW"/>
</dbReference>
<evidence type="ECO:0000259" key="6">
    <source>
        <dbReference type="Pfam" id="PF00883"/>
    </source>
</evidence>
<dbReference type="InterPro" id="IPR011356">
    <property type="entry name" value="Leucine_aapep/pepB"/>
</dbReference>
<reference evidence="8 9" key="1">
    <citation type="submission" date="2019-06" db="EMBL/GenBank/DDBJ databases">
        <authorList>
            <person name="Li M."/>
        </authorList>
    </citation>
    <scope>NUCLEOTIDE SEQUENCE [LARGE SCALE GENOMIC DNA]</scope>
    <source>
        <strain evidence="8 9">BGMRC2036</strain>
    </source>
</reference>
<evidence type="ECO:0000256" key="3">
    <source>
        <dbReference type="ARBA" id="ARBA00022670"/>
    </source>
</evidence>
<feature type="domain" description="Cytosol aminopeptidase" evidence="6">
    <location>
        <begin position="163"/>
        <end position="469"/>
    </location>
</feature>
<comment type="caution">
    <text evidence="8">The sequence shown here is derived from an EMBL/GenBank/DDBJ whole genome shotgun (WGS) entry which is preliminary data.</text>
</comment>
<dbReference type="PANTHER" id="PTHR11963">
    <property type="entry name" value="LEUCINE AMINOPEPTIDASE-RELATED"/>
    <property type="match status" value="1"/>
</dbReference>
<feature type="domain" description="Peptidase M17 leucyl aminopeptidase N-terminal" evidence="7">
    <location>
        <begin position="33"/>
        <end position="131"/>
    </location>
</feature>
<dbReference type="RefSeq" id="WP_141148347.1">
    <property type="nucleotide sequence ID" value="NZ_VHLG01000003.1"/>
</dbReference>
<evidence type="ECO:0000313" key="8">
    <source>
        <dbReference type="EMBL" id="TPW31577.1"/>
    </source>
</evidence>
<dbReference type="Gene3D" id="3.40.220.10">
    <property type="entry name" value="Leucine Aminopeptidase, subunit E, domain 1"/>
    <property type="match status" value="1"/>
</dbReference>
<dbReference type="GO" id="GO:0030145">
    <property type="term" value="F:manganese ion binding"/>
    <property type="evidence" value="ECO:0007669"/>
    <property type="project" value="InterPro"/>
</dbReference>
<dbReference type="InterPro" id="IPR000819">
    <property type="entry name" value="Peptidase_M17_C"/>
</dbReference>
<sequence length="476" mass="49091">MIKISTSPLSDLLTAKIAVILQDGPVVNCPSLVNTEAGTAIAKAIAASSFGGAAGEILPIPAPVATDLDMLIVIGTGGAQTPLDYRKAGAAIALLPQVLKAGEIALFAPDNALDVLRGMALRAYSFDLYRAAQPVLKSVAICGADLDITALSALEADVSSIHFARDLINEPANVLSPLEMAARIARAGEAVGITVEILDEGHLNALGCGLHLGVGQGSDNPPCMVVMHLGPGEKPPVALVGKGISFDTGGIHLKDVHGMWEMKGDMAGAATAAATMIALAKTGYKGDAVAVLGLAENMISGNATRPGDILTSYSGQTVEVRDPDCEGRLVLADCLSYAQRALGAKTVIDIATLTYAVQIGLGTRYAGLYGNAPELRDSVIRAAGQASEKIWPMPIDDEFHAELKSDFADMVNWPGVKYGNASIASAFLENFIDEGTDWAHIDIAGPSYVGAGTAFSPPGGSGVIIETLIGLLRDLA</sequence>
<dbReference type="GO" id="GO:0005737">
    <property type="term" value="C:cytoplasm"/>
    <property type="evidence" value="ECO:0007669"/>
    <property type="project" value="InterPro"/>
</dbReference>
<name>A0A506UGX9_9HYPH</name>